<dbReference type="EMBL" id="JACVVK020000147">
    <property type="protein sequence ID" value="KAK7488732.1"/>
    <property type="molecule type" value="Genomic_DNA"/>
</dbReference>
<gene>
    <name evidence="1" type="ORF">BaRGS_00020029</name>
</gene>
<organism evidence="1 2">
    <name type="scientific">Batillaria attramentaria</name>
    <dbReference type="NCBI Taxonomy" id="370345"/>
    <lineage>
        <taxon>Eukaryota</taxon>
        <taxon>Metazoa</taxon>
        <taxon>Spiralia</taxon>
        <taxon>Lophotrochozoa</taxon>
        <taxon>Mollusca</taxon>
        <taxon>Gastropoda</taxon>
        <taxon>Caenogastropoda</taxon>
        <taxon>Sorbeoconcha</taxon>
        <taxon>Cerithioidea</taxon>
        <taxon>Batillariidae</taxon>
        <taxon>Batillaria</taxon>
    </lineage>
</organism>
<name>A0ABD0KNG1_9CAEN</name>
<comment type="caution">
    <text evidence="1">The sequence shown here is derived from an EMBL/GenBank/DDBJ whole genome shotgun (WGS) entry which is preliminary data.</text>
</comment>
<dbReference type="Proteomes" id="UP001519460">
    <property type="component" value="Unassembled WGS sequence"/>
</dbReference>
<dbReference type="AlphaFoldDB" id="A0ABD0KNG1"/>
<evidence type="ECO:0000313" key="1">
    <source>
        <dbReference type="EMBL" id="KAK7488732.1"/>
    </source>
</evidence>
<protein>
    <submittedName>
        <fullName evidence="1">Uncharacterized protein</fullName>
    </submittedName>
</protein>
<reference evidence="1 2" key="1">
    <citation type="journal article" date="2023" name="Sci. Data">
        <title>Genome assembly of the Korean intertidal mud-creeper Batillaria attramentaria.</title>
        <authorList>
            <person name="Patra A.K."/>
            <person name="Ho P.T."/>
            <person name="Jun S."/>
            <person name="Lee S.J."/>
            <person name="Kim Y."/>
            <person name="Won Y.J."/>
        </authorList>
    </citation>
    <scope>NUCLEOTIDE SEQUENCE [LARGE SCALE GENOMIC DNA]</scope>
    <source>
        <strain evidence="1">Wonlab-2016</strain>
    </source>
</reference>
<evidence type="ECO:0000313" key="2">
    <source>
        <dbReference type="Proteomes" id="UP001519460"/>
    </source>
</evidence>
<accession>A0ABD0KNG1</accession>
<keyword evidence="2" id="KW-1185">Reference proteome</keyword>
<sequence>MAHVMSRLMCGDSDRRPRVVIDQSPSCAPKVAHELYVHVGIDQRPRDTLDINFVAAGRHGIRGGVTRLCPETMRNE</sequence>
<proteinExistence type="predicted"/>